<dbReference type="RefSeq" id="WP_099517987.1">
    <property type="nucleotide sequence ID" value="NZ_CP016808.1"/>
</dbReference>
<evidence type="ECO:0000256" key="9">
    <source>
        <dbReference type="PIRNR" id="PIRNR016636"/>
    </source>
</evidence>
<evidence type="ECO:0000256" key="4">
    <source>
        <dbReference type="ARBA" id="ARBA00022679"/>
    </source>
</evidence>
<organism evidence="11">
    <name type="scientific">Paenibacillus sp. BIHB 4019</name>
    <dbReference type="NCBI Taxonomy" id="1870819"/>
    <lineage>
        <taxon>Bacteria</taxon>
        <taxon>Bacillati</taxon>
        <taxon>Bacillota</taxon>
        <taxon>Bacilli</taxon>
        <taxon>Bacillales</taxon>
        <taxon>Paenibacillaceae</taxon>
        <taxon>Paenibacillus</taxon>
    </lineage>
</organism>
<dbReference type="EMBL" id="CP016808">
    <property type="protein sequence ID" value="ANY66704.1"/>
    <property type="molecule type" value="Genomic_DNA"/>
</dbReference>
<feature type="transmembrane region" description="Helical" evidence="10">
    <location>
        <begin position="364"/>
        <end position="382"/>
    </location>
</feature>
<dbReference type="InterPro" id="IPR028362">
    <property type="entry name" value="AlgI"/>
</dbReference>
<evidence type="ECO:0000256" key="5">
    <source>
        <dbReference type="ARBA" id="ARBA00022692"/>
    </source>
</evidence>
<feature type="transmembrane region" description="Helical" evidence="10">
    <location>
        <begin position="77"/>
        <end position="95"/>
    </location>
</feature>
<dbReference type="PIRSF" id="PIRSF016636">
    <property type="entry name" value="AlgI_DltB"/>
    <property type="match status" value="1"/>
</dbReference>
<accession>A0A1B2DG52</accession>
<feature type="transmembrane region" description="Helical" evidence="10">
    <location>
        <begin position="185"/>
        <end position="203"/>
    </location>
</feature>
<comment type="similarity">
    <text evidence="2 9">Belongs to the membrane-bound acyltransferase family.</text>
</comment>
<evidence type="ECO:0000256" key="6">
    <source>
        <dbReference type="ARBA" id="ARBA00022989"/>
    </source>
</evidence>
<keyword evidence="6 10" id="KW-1133">Transmembrane helix</keyword>
<feature type="transmembrane region" description="Helical" evidence="10">
    <location>
        <begin position="6"/>
        <end position="23"/>
    </location>
</feature>
<gene>
    <name evidence="11" type="ORF">BBD42_09685</name>
</gene>
<reference evidence="11" key="1">
    <citation type="submission" date="2016-08" db="EMBL/GenBank/DDBJ databases">
        <title>Complete Genome Seqeunce of Paenibacillus sp. BIHB 4019 from tea rhizoplane.</title>
        <authorList>
            <person name="Thakur R."/>
            <person name="Swarnkar M.K."/>
            <person name="Gulati A."/>
        </authorList>
    </citation>
    <scope>NUCLEOTIDE SEQUENCE [LARGE SCALE GENOMIC DNA]</scope>
    <source>
        <strain evidence="11">BIHB4019</strain>
    </source>
</reference>
<dbReference type="Pfam" id="PF03062">
    <property type="entry name" value="MBOAT"/>
    <property type="match status" value="1"/>
</dbReference>
<feature type="transmembrane region" description="Helical" evidence="10">
    <location>
        <begin position="53"/>
        <end position="70"/>
    </location>
</feature>
<dbReference type="GO" id="GO:0005886">
    <property type="term" value="C:plasma membrane"/>
    <property type="evidence" value="ECO:0007669"/>
    <property type="project" value="UniProtKB-SubCell"/>
</dbReference>
<keyword evidence="5 10" id="KW-0812">Transmembrane</keyword>
<keyword evidence="4 9" id="KW-0808">Transferase</keyword>
<evidence type="ECO:0000313" key="11">
    <source>
        <dbReference type="EMBL" id="ANY66704.1"/>
    </source>
</evidence>
<evidence type="ECO:0000256" key="7">
    <source>
        <dbReference type="ARBA" id="ARBA00023136"/>
    </source>
</evidence>
<keyword evidence="8 9" id="KW-0012">Acyltransferase</keyword>
<proteinExistence type="inferred from homology"/>
<dbReference type="InterPro" id="IPR004299">
    <property type="entry name" value="MBOAT_fam"/>
</dbReference>
<feature type="transmembrane region" description="Helical" evidence="10">
    <location>
        <begin position="215"/>
        <end position="235"/>
    </location>
</feature>
<feature type="transmembrane region" description="Helical" evidence="10">
    <location>
        <begin position="394"/>
        <end position="413"/>
    </location>
</feature>
<dbReference type="PANTHER" id="PTHR13285:SF23">
    <property type="entry name" value="TEICHOIC ACID D-ALANYLTRANSFERASE"/>
    <property type="match status" value="1"/>
</dbReference>
<feature type="transmembrane region" description="Helical" evidence="10">
    <location>
        <begin position="145"/>
        <end position="165"/>
    </location>
</feature>
<sequence>MLFNSPAFIFGFLPLVFGGYFFFSSIASPSISRSWLAVCSIFFYGWWNPGYLPILFLSMLVNFFLGKFLTTHRSKPLLILGILFNLGLLGYFKYANFLLSNINLAFSANVTLLDVALPLAISFFTFQQITFIVDCYKNKVKNYSIMNYALFVTFFPHLIAGPIVHHKIMMPQFQNEHNHKINYENISRGLFIFSIGLFKKVILADQFATTVGSGMGYLDTIGFFDAWAFILSFTFQLYFDFSGYSDMAIGLALLFNIKLPINFDSPYKATQFQDMASRWHITLTRFLYEYVYYPMNRYFTRKVTPRWGIRLSSTTQVNLSLLLLFLLSGIWHGAGWNFIVWGLLVGLGIVIYRTWSKFKIKLPAILAWLLTFSYLNLTLVFFKLESFQQSLQLFKALFGFQGFTLPIGLSNLLSPLASYGIQFVPTPINENWKYAALIGIGFIIVLCFKNSSEKMAAFKPNFFHALFFILILVYALLNLTKISEFLCFKF</sequence>
<keyword evidence="3 9" id="KW-1003">Cell membrane</keyword>
<feature type="transmembrane region" description="Helical" evidence="10">
    <location>
        <begin position="334"/>
        <end position="352"/>
    </location>
</feature>
<keyword evidence="7 9" id="KW-0472">Membrane</keyword>
<protein>
    <submittedName>
        <fullName evidence="11">Acetyltransferase</fullName>
    </submittedName>
</protein>
<name>A0A1B2DG52_9BACL</name>
<dbReference type="AlphaFoldDB" id="A0A1B2DG52"/>
<evidence type="ECO:0000256" key="3">
    <source>
        <dbReference type="ARBA" id="ARBA00022475"/>
    </source>
</evidence>
<feature type="transmembrane region" description="Helical" evidence="10">
    <location>
        <begin position="115"/>
        <end position="133"/>
    </location>
</feature>
<evidence type="ECO:0000256" key="8">
    <source>
        <dbReference type="ARBA" id="ARBA00023315"/>
    </source>
</evidence>
<dbReference type="GO" id="GO:0042121">
    <property type="term" value="P:alginic acid biosynthetic process"/>
    <property type="evidence" value="ECO:0007669"/>
    <property type="project" value="InterPro"/>
</dbReference>
<evidence type="ECO:0000256" key="1">
    <source>
        <dbReference type="ARBA" id="ARBA00004651"/>
    </source>
</evidence>
<dbReference type="InterPro" id="IPR051085">
    <property type="entry name" value="MB_O-acyltransferase"/>
</dbReference>
<dbReference type="PANTHER" id="PTHR13285">
    <property type="entry name" value="ACYLTRANSFERASE"/>
    <property type="match status" value="1"/>
</dbReference>
<dbReference type="GO" id="GO:0016746">
    <property type="term" value="F:acyltransferase activity"/>
    <property type="evidence" value="ECO:0007669"/>
    <property type="project" value="UniProtKB-KW"/>
</dbReference>
<dbReference type="InterPro" id="IPR024194">
    <property type="entry name" value="Ac/AlaTfrase_AlgI/DltB"/>
</dbReference>
<comment type="subcellular location">
    <subcellularLocation>
        <location evidence="1">Cell membrane</location>
        <topology evidence="1">Multi-pass membrane protein</topology>
    </subcellularLocation>
</comment>
<feature type="transmembrane region" description="Helical" evidence="10">
    <location>
        <begin position="434"/>
        <end position="451"/>
    </location>
</feature>
<evidence type="ECO:0000256" key="10">
    <source>
        <dbReference type="SAM" id="Phobius"/>
    </source>
</evidence>
<evidence type="ECO:0000256" key="2">
    <source>
        <dbReference type="ARBA" id="ARBA00010323"/>
    </source>
</evidence>
<feature type="transmembrane region" description="Helical" evidence="10">
    <location>
        <begin position="463"/>
        <end position="480"/>
    </location>
</feature>
<dbReference type="PIRSF" id="PIRSF500217">
    <property type="entry name" value="AlgI"/>
    <property type="match status" value="1"/>
</dbReference>